<name>A0AAV8UET7_9ROSI</name>
<proteinExistence type="predicted"/>
<feature type="domain" description="Alpha 1,4-glycosyltransferase" evidence="2">
    <location>
        <begin position="289"/>
        <end position="411"/>
    </location>
</feature>
<dbReference type="Pfam" id="PF04572">
    <property type="entry name" value="Gb3_synth"/>
    <property type="match status" value="1"/>
</dbReference>
<dbReference type="PANTHER" id="PTHR46781:SF7">
    <property type="entry name" value="ALPHA 1,4-GLYCOSYLTRANSFERASE FAMILY PROTEIN"/>
    <property type="match status" value="1"/>
</dbReference>
<dbReference type="InterPro" id="IPR044789">
    <property type="entry name" value="Put_A1-4-GlycosylTfrase_plant"/>
</dbReference>
<evidence type="ECO:0000259" key="2">
    <source>
        <dbReference type="Pfam" id="PF04572"/>
    </source>
</evidence>
<organism evidence="3 4">
    <name type="scientific">Erythroxylum novogranatense</name>
    <dbReference type="NCBI Taxonomy" id="1862640"/>
    <lineage>
        <taxon>Eukaryota</taxon>
        <taxon>Viridiplantae</taxon>
        <taxon>Streptophyta</taxon>
        <taxon>Embryophyta</taxon>
        <taxon>Tracheophyta</taxon>
        <taxon>Spermatophyta</taxon>
        <taxon>Magnoliopsida</taxon>
        <taxon>eudicotyledons</taxon>
        <taxon>Gunneridae</taxon>
        <taxon>Pentapetalae</taxon>
        <taxon>rosids</taxon>
        <taxon>fabids</taxon>
        <taxon>Malpighiales</taxon>
        <taxon>Erythroxylaceae</taxon>
        <taxon>Erythroxylum</taxon>
    </lineage>
</organism>
<evidence type="ECO:0000313" key="3">
    <source>
        <dbReference type="EMBL" id="KAJ8899817.1"/>
    </source>
</evidence>
<dbReference type="PANTHER" id="PTHR46781">
    <property type="entry name" value="ALPHA 1,4-GLYCOSYLTRANSFERASE FAMILY PROTEIN"/>
    <property type="match status" value="1"/>
</dbReference>
<dbReference type="InterPro" id="IPR007652">
    <property type="entry name" value="A1-4-GlycosylTfrase_dom"/>
</dbReference>
<keyword evidence="1" id="KW-1133">Transmembrane helix</keyword>
<dbReference type="Proteomes" id="UP001159364">
    <property type="component" value="Linkage Group LG08"/>
</dbReference>
<keyword evidence="4" id="KW-1185">Reference proteome</keyword>
<dbReference type="InterPro" id="IPR007577">
    <property type="entry name" value="GlycoTrfase_DXD_sugar-bd_CS"/>
</dbReference>
<dbReference type="SUPFAM" id="SSF53448">
    <property type="entry name" value="Nucleotide-diphospho-sugar transferases"/>
    <property type="match status" value="1"/>
</dbReference>
<comment type="caution">
    <text evidence="3">The sequence shown here is derived from an EMBL/GenBank/DDBJ whole genome shotgun (WGS) entry which is preliminary data.</text>
</comment>
<dbReference type="Pfam" id="PF04488">
    <property type="entry name" value="Gly_transf_sug"/>
    <property type="match status" value="1"/>
</dbReference>
<dbReference type="AlphaFoldDB" id="A0AAV8UET7"/>
<accession>A0AAV8UET7</accession>
<gene>
    <name evidence="3" type="ORF">K2173_019518</name>
</gene>
<evidence type="ECO:0000256" key="1">
    <source>
        <dbReference type="SAM" id="Phobius"/>
    </source>
</evidence>
<sequence length="415" mass="47831">MNALIMKVKKISKKMFNYRQLRRAANSQLPSILMFAVIFFIICSDTLVSIFPMYPSSSQTSEEIFGLSQVTSRKQQIDEVDREAVDPLIPPFNATKGERIAWFRRKSSELEILNSTELSQKFHGRVLEFFNKCTFQFFMTWLLPAETFGKREFLAMDSLFKANPHACLIIVSRSLDSIEGYQILKPVLDRGFQVLAVTPDIPFLLKNTPAKAWFDEIKSGRRDPGSISLSVNLSKLLRFAILLKYGGSYLDPDFIVLKDFMNLRNAIGAESADQVTNQWRRINDAVMMFDINHPILEDFIKEFVKSFNGNKWGQNQPYLISRVVERVGIKPGYNVTILQPQAFYPVDWMKIDRLFRKPANRAEKKWTEETLHSLTESYALHLWNKKTRNLTIQAGSAMDKLILENCVVCKKIKPS</sequence>
<protein>
    <recommendedName>
        <fullName evidence="2">Alpha 1,4-glycosyltransferase domain-containing protein</fullName>
    </recommendedName>
</protein>
<reference evidence="3 4" key="1">
    <citation type="submission" date="2021-09" db="EMBL/GenBank/DDBJ databases">
        <title>Genomic insights and catalytic innovation underlie evolution of tropane alkaloids biosynthesis.</title>
        <authorList>
            <person name="Wang Y.-J."/>
            <person name="Tian T."/>
            <person name="Huang J.-P."/>
            <person name="Huang S.-X."/>
        </authorList>
    </citation>
    <scope>NUCLEOTIDE SEQUENCE [LARGE SCALE GENOMIC DNA]</scope>
    <source>
        <strain evidence="3">KIB-2018</strain>
        <tissue evidence="3">Leaf</tissue>
    </source>
</reference>
<dbReference type="InterPro" id="IPR029044">
    <property type="entry name" value="Nucleotide-diphossugar_trans"/>
</dbReference>
<keyword evidence="1" id="KW-0472">Membrane</keyword>
<dbReference type="EMBL" id="JAIWQS010000008">
    <property type="protein sequence ID" value="KAJ8899817.1"/>
    <property type="molecule type" value="Genomic_DNA"/>
</dbReference>
<keyword evidence="1" id="KW-0812">Transmembrane</keyword>
<dbReference type="Gene3D" id="3.90.550.20">
    <property type="match status" value="1"/>
</dbReference>
<feature type="transmembrane region" description="Helical" evidence="1">
    <location>
        <begin position="32"/>
        <end position="54"/>
    </location>
</feature>
<evidence type="ECO:0000313" key="4">
    <source>
        <dbReference type="Proteomes" id="UP001159364"/>
    </source>
</evidence>